<gene>
    <name evidence="1" type="ORF">PNOK_0154900</name>
</gene>
<comment type="caution">
    <text evidence="1">The sequence shown here is derived from an EMBL/GenBank/DDBJ whole genome shotgun (WGS) entry which is preliminary data.</text>
</comment>
<evidence type="ECO:0000313" key="2">
    <source>
        <dbReference type="Proteomes" id="UP000217199"/>
    </source>
</evidence>
<keyword evidence="2" id="KW-1185">Reference proteome</keyword>
<accession>A0A286UPT6</accession>
<dbReference type="AlphaFoldDB" id="A0A286UPT6"/>
<organism evidence="1 2">
    <name type="scientific">Pyrrhoderma noxium</name>
    <dbReference type="NCBI Taxonomy" id="2282107"/>
    <lineage>
        <taxon>Eukaryota</taxon>
        <taxon>Fungi</taxon>
        <taxon>Dikarya</taxon>
        <taxon>Basidiomycota</taxon>
        <taxon>Agaricomycotina</taxon>
        <taxon>Agaricomycetes</taxon>
        <taxon>Hymenochaetales</taxon>
        <taxon>Hymenochaetaceae</taxon>
        <taxon>Pyrrhoderma</taxon>
    </lineage>
</organism>
<proteinExistence type="predicted"/>
<sequence length="91" mass="10511">MPRRFRGGSRVTASDGSGFSLDVTKLYQHLRISGLRRLVGFVTRCRLKLMPITLFHPRASICCKEPRRRHDAQKSGVLPYRVTLIPVWYLL</sequence>
<dbReference type="Proteomes" id="UP000217199">
    <property type="component" value="Unassembled WGS sequence"/>
</dbReference>
<dbReference type="EMBL" id="NBII01000002">
    <property type="protein sequence ID" value="PAV21592.1"/>
    <property type="molecule type" value="Genomic_DNA"/>
</dbReference>
<protein>
    <submittedName>
        <fullName evidence="1">Uncharacterized protein</fullName>
    </submittedName>
</protein>
<name>A0A286UPT6_9AGAM</name>
<reference evidence="1 2" key="1">
    <citation type="journal article" date="2017" name="Mol. Ecol.">
        <title>Comparative and population genomic landscape of Phellinus noxius: A hypervariable fungus causing root rot in trees.</title>
        <authorList>
            <person name="Chung C.L."/>
            <person name="Lee T.J."/>
            <person name="Akiba M."/>
            <person name="Lee H.H."/>
            <person name="Kuo T.H."/>
            <person name="Liu D."/>
            <person name="Ke H.M."/>
            <person name="Yokoi T."/>
            <person name="Roa M.B."/>
            <person name="Lu M.J."/>
            <person name="Chang Y.Y."/>
            <person name="Ann P.J."/>
            <person name="Tsai J.N."/>
            <person name="Chen C.Y."/>
            <person name="Tzean S.S."/>
            <person name="Ota Y."/>
            <person name="Hattori T."/>
            <person name="Sahashi N."/>
            <person name="Liou R.F."/>
            <person name="Kikuchi T."/>
            <person name="Tsai I.J."/>
        </authorList>
    </citation>
    <scope>NUCLEOTIDE SEQUENCE [LARGE SCALE GENOMIC DNA]</scope>
    <source>
        <strain evidence="1 2">FFPRI411160</strain>
    </source>
</reference>
<dbReference type="InParanoid" id="A0A286UPT6"/>
<evidence type="ECO:0000313" key="1">
    <source>
        <dbReference type="EMBL" id="PAV21592.1"/>
    </source>
</evidence>